<accession>A0A7J7MH86</accession>
<gene>
    <name evidence="1" type="ORF">GIB67_026735</name>
</gene>
<comment type="caution">
    <text evidence="1">The sequence shown here is derived from an EMBL/GenBank/DDBJ whole genome shotgun (WGS) entry which is preliminary data.</text>
</comment>
<dbReference type="InterPro" id="IPR001806">
    <property type="entry name" value="Small_GTPase"/>
</dbReference>
<dbReference type="SUPFAM" id="SSF52540">
    <property type="entry name" value="P-loop containing nucleoside triphosphate hydrolases"/>
    <property type="match status" value="1"/>
</dbReference>
<dbReference type="Gene3D" id="3.40.50.300">
    <property type="entry name" value="P-loop containing nucleotide triphosphate hydrolases"/>
    <property type="match status" value="1"/>
</dbReference>
<dbReference type="EMBL" id="JACGCM010001501">
    <property type="protein sequence ID" value="KAF6154279.1"/>
    <property type="molecule type" value="Genomic_DNA"/>
</dbReference>
<dbReference type="GO" id="GO:0003924">
    <property type="term" value="F:GTPase activity"/>
    <property type="evidence" value="ECO:0007669"/>
    <property type="project" value="InterPro"/>
</dbReference>
<evidence type="ECO:0000313" key="1">
    <source>
        <dbReference type="EMBL" id="KAF6154279.1"/>
    </source>
</evidence>
<evidence type="ECO:0000313" key="2">
    <source>
        <dbReference type="Proteomes" id="UP000541444"/>
    </source>
</evidence>
<dbReference type="OrthoDB" id="10261384at2759"/>
<proteinExistence type="predicted"/>
<name>A0A7J7MH86_9MAGN</name>
<protein>
    <submittedName>
        <fullName evidence="1">Uncharacterized protein</fullName>
    </submittedName>
</protein>
<organism evidence="1 2">
    <name type="scientific">Kingdonia uniflora</name>
    <dbReference type="NCBI Taxonomy" id="39325"/>
    <lineage>
        <taxon>Eukaryota</taxon>
        <taxon>Viridiplantae</taxon>
        <taxon>Streptophyta</taxon>
        <taxon>Embryophyta</taxon>
        <taxon>Tracheophyta</taxon>
        <taxon>Spermatophyta</taxon>
        <taxon>Magnoliopsida</taxon>
        <taxon>Ranunculales</taxon>
        <taxon>Circaeasteraceae</taxon>
        <taxon>Kingdonia</taxon>
    </lineage>
</organism>
<dbReference type="PANTHER" id="PTHR14659:SF1">
    <property type="entry name" value="ALPHA- AND GAMMA-ADAPTIN-BINDING PROTEIN P34"/>
    <property type="match status" value="1"/>
</dbReference>
<keyword evidence="2" id="KW-1185">Reference proteome</keyword>
<dbReference type="PANTHER" id="PTHR14659">
    <property type="entry name" value="ALPHA- AND GAMMA-ADAPTIN-BINDING PROTEIN P34"/>
    <property type="match status" value="1"/>
</dbReference>
<dbReference type="AlphaFoldDB" id="A0A7J7MH86"/>
<dbReference type="Pfam" id="PF10199">
    <property type="entry name" value="Adaptin_binding"/>
    <property type="match status" value="1"/>
</dbReference>
<dbReference type="Pfam" id="PF00071">
    <property type="entry name" value="Ras"/>
    <property type="match status" value="1"/>
</dbReference>
<sequence>MADDEQIEKESMENRPGILMIGCPNVGKRTLLSRLLSVDFEGASDTSAETLCYGWTINTKYYTADVSVSMAHLDDVFSITTLPVFNKLAALVMVFDMNNLSSFATLRDWVSRTDIRNFDILLCIGNKADLFPGHFAHAEYRRLLQRGGESSSDPHPEFLDYGISQSEGSSLLGDEEDSSWELRRSCLEWCTQHNVEYIEACASNAEFDKCKTLLVNMKSITLEYHIYHRFSNGMSLEKCLPGLSVEGDSQGVERLYGALSAHMWPGMVLTSGNKIVEPYPLEKEELTEDESDFEIEYEILSAGSADAWDDSEVWVSADAPTTSYDASVPLEDHNQETEVNKNVGKPITSKNTELENPGMEVVEKNKEEPDKIAEVNENTHLGYEDLEHLMNEIGNVRGNLRLMPDFQRKEIAAKLAMKMAAMFGDSSGDEEEGFN</sequence>
<dbReference type="Proteomes" id="UP000541444">
    <property type="component" value="Unassembled WGS sequence"/>
</dbReference>
<dbReference type="InterPro" id="IPR027417">
    <property type="entry name" value="P-loop_NTPase"/>
</dbReference>
<dbReference type="InterPro" id="IPR019341">
    <property type="entry name" value="Alpha/Gamma-adaptin-bd_p34"/>
</dbReference>
<reference evidence="1 2" key="1">
    <citation type="journal article" date="2020" name="IScience">
        <title>Genome Sequencing of the Endangered Kingdonia uniflora (Circaeasteraceae, Ranunculales) Reveals Potential Mechanisms of Evolutionary Specialization.</title>
        <authorList>
            <person name="Sun Y."/>
            <person name="Deng T."/>
            <person name="Zhang A."/>
            <person name="Moore M.J."/>
            <person name="Landis J.B."/>
            <person name="Lin N."/>
            <person name="Zhang H."/>
            <person name="Zhang X."/>
            <person name="Huang J."/>
            <person name="Zhang X."/>
            <person name="Sun H."/>
            <person name="Wang H."/>
        </authorList>
    </citation>
    <scope>NUCLEOTIDE SEQUENCE [LARGE SCALE GENOMIC DNA]</scope>
    <source>
        <strain evidence="1">TB1705</strain>
        <tissue evidence="1">Leaf</tissue>
    </source>
</reference>
<dbReference type="GO" id="GO:0005525">
    <property type="term" value="F:GTP binding"/>
    <property type="evidence" value="ECO:0007669"/>
    <property type="project" value="InterPro"/>
</dbReference>